<feature type="region of interest" description="Disordered" evidence="1">
    <location>
        <begin position="1099"/>
        <end position="1118"/>
    </location>
</feature>
<feature type="compositionally biased region" description="Polar residues" evidence="1">
    <location>
        <begin position="1347"/>
        <end position="1356"/>
    </location>
</feature>
<name>A0AA85JGN3_TRIRE</name>
<feature type="compositionally biased region" description="Polar residues" evidence="1">
    <location>
        <begin position="1257"/>
        <end position="1268"/>
    </location>
</feature>
<reference evidence="3" key="1">
    <citation type="submission" date="2022-06" db="EMBL/GenBank/DDBJ databases">
        <authorList>
            <person name="Berger JAMES D."/>
            <person name="Berger JAMES D."/>
        </authorList>
    </citation>
    <scope>NUCLEOTIDE SEQUENCE [LARGE SCALE GENOMIC DNA]</scope>
</reference>
<reference evidence="4 5" key="2">
    <citation type="submission" date="2023-11" db="UniProtKB">
        <authorList>
            <consortium name="WormBaseParasite"/>
        </authorList>
    </citation>
    <scope>IDENTIFICATION</scope>
</reference>
<feature type="region of interest" description="Disordered" evidence="1">
    <location>
        <begin position="610"/>
        <end position="656"/>
    </location>
</feature>
<feature type="compositionally biased region" description="Polar residues" evidence="1">
    <location>
        <begin position="610"/>
        <end position="625"/>
    </location>
</feature>
<feature type="compositionally biased region" description="Basic residues" evidence="1">
    <location>
        <begin position="12"/>
        <end position="29"/>
    </location>
</feature>
<dbReference type="InterPro" id="IPR008936">
    <property type="entry name" value="Rho_GTPase_activation_prot"/>
</dbReference>
<feature type="region of interest" description="Disordered" evidence="1">
    <location>
        <begin position="1347"/>
        <end position="1371"/>
    </location>
</feature>
<proteinExistence type="predicted"/>
<feature type="compositionally biased region" description="Polar residues" evidence="1">
    <location>
        <begin position="1156"/>
        <end position="1171"/>
    </location>
</feature>
<evidence type="ECO:0000256" key="1">
    <source>
        <dbReference type="SAM" id="MobiDB-lite"/>
    </source>
</evidence>
<dbReference type="Pfam" id="PF00620">
    <property type="entry name" value="RhoGAP"/>
    <property type="match status" value="2"/>
</dbReference>
<feature type="compositionally biased region" description="Low complexity" evidence="1">
    <location>
        <begin position="1362"/>
        <end position="1371"/>
    </location>
</feature>
<sequence length="1371" mass="153104">MLSSSLTEKSAKKSKSGFKGLSRSKKHKKSNVDDIDTTNVSSTTNITTTLPTSIISSTSLLNNKSSKMKTSFQIVTNDDAKLSSPLSVVPTAENISNSKSKRKIKKKELKQKKVSEQSNMDTAIPIPATAQQPVKSKKKRGLKLHSHKTVLSGEKAVKIVTKPIFGVPLDVACNRNPSHDEVMLPAFFRHCIDYIEQYGLSSEGIYRVPGVHSQVQAVISSIDNGQEFPDIPPTSATFYHNQDVFTKHRSSHFLIGTTDINFKGKTRHLSSSYTGAKEFNSILSPKISENRGVVTPPSAGFISTAFSVKNPMASVGSCSSNAGVGAGSNDSPAKHLLPTSSLIAPNAATSVYPQSTLPHDPAVIASVIKQFLRSLPESILTKRLSNVIESLSTDTVQFYHNLSALVHQELPVSNRYLLAWIIQHMMHIIDRAGENRMTLANIIIVLSPCLGISHRLLSILLNPTPPKDFSLDLCKLDPKLPAFNPDKSNIDPSTWHWLFPHPVYLLRPYIPPLKLIHGLELPDSNEELDVELKKQESLLAHLCEEIKLGETSPGKEYLLRDVQHIITEIKRRKALTDPEAIRQEIIKQQTQLDRLHLAIAQCATIDAHSDTSSGLSQLKDTSTSGQRRRITGSDKSSKSHHHHHSHRHHNTDHLHQLTDKKIPYSDELWEVQRQITMLKRKLKQHEKLNEQQQQPQSSLTAITNSEMMGTTMATAVQEASSISPLPSSSSTTTCHSPSVLYMSGAPLIIPSVSELDQEEVLNLTLRKLAIEPSITTTMTTTTATITSTIDELNCSTTVNNNTRNGDGNTIVYSSQTTASSENDNTTLVKEATPISSSTVINQRDETNVCMTNLSETNNASLDFKSSTSKSQNNKESLNNTVMSIHDTDAPASVTTIPSSEQLPHNNNENQFDENLISCAASETQQKNSIIQAIDREVHPEFIHQTYASPRDYDEVFSRNSIKTTAPNTLLSHYLMTDSPSLPPPPDLAPKLTEFIEPSAIMFTNTNTTMMTTTSTFIQDPNQRQMMYYKARKQELIAIQADLKARIRSENAEINRLQLCINHLLESGGRRARRIYRTYVTAKHLCPPWLYNQNPIISTSSQHNMMSGEEEDEEGKNDEKKLNWHISQPWTKIAENLTNLSVNPNLHDDDDDDDVNVNINRYKNPRQYNGVNKQKEKCLLDEEDSSDSDSQHHRHSDEDEDDDDDNDNEDGDEDSLEEPILLNRNSSPDSVAYSRLTEEGEDDENDLKHLVDKKCEESINSDNENQAITQDDKEEGDDEEDDDDDDDECELELATTLHQLTLDNARLEQLNARSLEAIQAERDRCADLKVLLKLRHNSYMMKPMEMMESSTSEFTDSLHQHSSHSQSQSITA</sequence>
<dbReference type="GO" id="GO:0005096">
    <property type="term" value="F:GTPase activator activity"/>
    <property type="evidence" value="ECO:0007669"/>
    <property type="project" value="InterPro"/>
</dbReference>
<feature type="compositionally biased region" description="Acidic residues" evidence="1">
    <location>
        <begin position="1271"/>
        <end position="1287"/>
    </location>
</feature>
<dbReference type="PANTHER" id="PTHR12783:SF5">
    <property type="entry name" value="RALA-BINDING PROTEIN 1"/>
    <property type="match status" value="1"/>
</dbReference>
<feature type="domain" description="Rho-GAP" evidence="2">
    <location>
        <begin position="167"/>
        <end position="481"/>
    </location>
</feature>
<dbReference type="PANTHER" id="PTHR12783">
    <property type="entry name" value="RALA BINDING PROTEIN 1 RALBP1"/>
    <property type="match status" value="1"/>
</dbReference>
<dbReference type="WBParaSite" id="TREG1_21620.1">
    <property type="protein sequence ID" value="TREG1_21620.1"/>
    <property type="gene ID" value="TREG1_21620"/>
</dbReference>
<dbReference type="InterPro" id="IPR000198">
    <property type="entry name" value="RhoGAP_dom"/>
</dbReference>
<evidence type="ECO:0000313" key="5">
    <source>
        <dbReference type="WBParaSite" id="TREG1_21620.3"/>
    </source>
</evidence>
<organism evidence="3 5">
    <name type="scientific">Trichobilharzia regenti</name>
    <name type="common">Nasal bird schistosome</name>
    <dbReference type="NCBI Taxonomy" id="157069"/>
    <lineage>
        <taxon>Eukaryota</taxon>
        <taxon>Metazoa</taxon>
        <taxon>Spiralia</taxon>
        <taxon>Lophotrochozoa</taxon>
        <taxon>Platyhelminthes</taxon>
        <taxon>Trematoda</taxon>
        <taxon>Digenea</taxon>
        <taxon>Strigeidida</taxon>
        <taxon>Schistosomatoidea</taxon>
        <taxon>Schistosomatidae</taxon>
        <taxon>Trichobilharzia</taxon>
    </lineage>
</organism>
<dbReference type="WBParaSite" id="TREG1_21620.3">
    <property type="protein sequence ID" value="TREG1_21620.3"/>
    <property type="gene ID" value="TREG1_21620"/>
</dbReference>
<feature type="compositionally biased region" description="Acidic residues" evidence="1">
    <location>
        <begin position="1197"/>
        <end position="1216"/>
    </location>
</feature>
<feature type="compositionally biased region" description="Basic residues" evidence="1">
    <location>
        <begin position="638"/>
        <end position="650"/>
    </location>
</feature>
<dbReference type="GO" id="GO:0007264">
    <property type="term" value="P:small GTPase-mediated signal transduction"/>
    <property type="evidence" value="ECO:0007669"/>
    <property type="project" value="InterPro"/>
</dbReference>
<dbReference type="SMART" id="SM00324">
    <property type="entry name" value="RhoGAP"/>
    <property type="match status" value="1"/>
</dbReference>
<protein>
    <recommendedName>
        <fullName evidence="2">Rho-GAP domain-containing protein</fullName>
    </recommendedName>
</protein>
<dbReference type="Gene3D" id="1.20.58.90">
    <property type="match status" value="2"/>
</dbReference>
<dbReference type="InterPro" id="IPR039767">
    <property type="entry name" value="RALBP1"/>
</dbReference>
<accession>A0AA85JGN3</accession>
<evidence type="ECO:0000313" key="4">
    <source>
        <dbReference type="WBParaSite" id="TREG1_21620.1"/>
    </source>
</evidence>
<dbReference type="PROSITE" id="PS50238">
    <property type="entry name" value="RHOGAP"/>
    <property type="match status" value="1"/>
</dbReference>
<evidence type="ECO:0000259" key="2">
    <source>
        <dbReference type="PROSITE" id="PS50238"/>
    </source>
</evidence>
<dbReference type="Gene3D" id="1.10.555.10">
    <property type="entry name" value="Rho GTPase activation protein"/>
    <property type="match status" value="2"/>
</dbReference>
<keyword evidence="3" id="KW-1185">Reference proteome</keyword>
<feature type="region of interest" description="Disordered" evidence="1">
    <location>
        <begin position="1"/>
        <end position="43"/>
    </location>
</feature>
<evidence type="ECO:0000313" key="3">
    <source>
        <dbReference type="Proteomes" id="UP000050795"/>
    </source>
</evidence>
<dbReference type="SUPFAM" id="SSF48350">
    <property type="entry name" value="GTPase activation domain, GAP"/>
    <property type="match status" value="1"/>
</dbReference>
<feature type="region of interest" description="Disordered" evidence="1">
    <location>
        <begin position="1142"/>
        <end position="1229"/>
    </location>
</feature>
<dbReference type="GO" id="GO:0031267">
    <property type="term" value="F:small GTPase binding"/>
    <property type="evidence" value="ECO:0007669"/>
    <property type="project" value="InterPro"/>
</dbReference>
<dbReference type="Proteomes" id="UP000050795">
    <property type="component" value="Unassembled WGS sequence"/>
</dbReference>
<feature type="region of interest" description="Disordered" evidence="1">
    <location>
        <begin position="1254"/>
        <end position="1287"/>
    </location>
</feature>